<proteinExistence type="predicted"/>
<name>A0A841FVF8_9ACTN</name>
<evidence type="ECO:0000313" key="1">
    <source>
        <dbReference type="EMBL" id="MBB6039764.1"/>
    </source>
</evidence>
<keyword evidence="2" id="KW-1185">Reference proteome</keyword>
<dbReference type="RefSeq" id="WP_184792847.1">
    <property type="nucleotide sequence ID" value="NZ_BONT01000101.1"/>
</dbReference>
<reference evidence="1 2" key="1">
    <citation type="submission" date="2020-08" db="EMBL/GenBank/DDBJ databases">
        <title>Genomic Encyclopedia of Type Strains, Phase IV (KMG-IV): sequencing the most valuable type-strain genomes for metagenomic binning, comparative biology and taxonomic classification.</title>
        <authorList>
            <person name="Goeker M."/>
        </authorList>
    </citation>
    <scope>NUCLEOTIDE SEQUENCE [LARGE SCALE GENOMIC DNA]</scope>
    <source>
        <strain evidence="1 2">YIM 65646</strain>
    </source>
</reference>
<organism evidence="1 2">
    <name type="scientific">Phytomonospora endophytica</name>
    <dbReference type="NCBI Taxonomy" id="714109"/>
    <lineage>
        <taxon>Bacteria</taxon>
        <taxon>Bacillati</taxon>
        <taxon>Actinomycetota</taxon>
        <taxon>Actinomycetes</taxon>
        <taxon>Micromonosporales</taxon>
        <taxon>Micromonosporaceae</taxon>
        <taxon>Phytomonospora</taxon>
    </lineage>
</organism>
<gene>
    <name evidence="1" type="ORF">HNR73_007662</name>
</gene>
<sequence length="363" mass="38811">MPVFACSGCDTELTTALTRVALPVHAHQRYGNATRLPTLMASGTFAVDPEPSGPPSRRWAEIDPREAAARGVHAPVFALSYGDPGAIVVAPGDIHGTVLIPSKTSGYCCGLDGGDGPNLACEVCDLPVATRIDDCSYWQSAWLDPKAVRALPTGAKAPPPTWDELLASGESTPPLEVISTWNGGLRLDHRWSWSPRWEAAAGRALAHLLAASDGSAVIVPTGMAAEAFQRVLDALLPAAPPALRAAPAGPGLPNQDAEILLVPEHPNTGTPWDGGDPTTVRVPLPFGIWRWLAFPRPDLPLLASGRLPDDVLRDDPAPPRPGRLFGPDWDVFHATLVRLPAVRLPWLRAILDDIDTETRHRLF</sequence>
<comment type="caution">
    <text evidence="1">The sequence shown here is derived from an EMBL/GenBank/DDBJ whole genome shotgun (WGS) entry which is preliminary data.</text>
</comment>
<evidence type="ECO:0000313" key="2">
    <source>
        <dbReference type="Proteomes" id="UP000548476"/>
    </source>
</evidence>
<accession>A0A841FVF8</accession>
<protein>
    <submittedName>
        <fullName evidence="1">Uncharacterized protein</fullName>
    </submittedName>
</protein>
<dbReference type="EMBL" id="JACHGT010000025">
    <property type="protein sequence ID" value="MBB6039764.1"/>
    <property type="molecule type" value="Genomic_DNA"/>
</dbReference>
<dbReference type="Proteomes" id="UP000548476">
    <property type="component" value="Unassembled WGS sequence"/>
</dbReference>
<dbReference type="AlphaFoldDB" id="A0A841FVF8"/>